<dbReference type="Pfam" id="PF09424">
    <property type="entry name" value="YqeY"/>
    <property type="match status" value="1"/>
</dbReference>
<dbReference type="PANTHER" id="PTHR28055:SF1">
    <property type="entry name" value="ALTERED INHERITANCE OF MITOCHONDRIA PROTEIN 41, MITOCHONDRIAL"/>
    <property type="match status" value="1"/>
</dbReference>
<evidence type="ECO:0000313" key="2">
    <source>
        <dbReference type="Proteomes" id="UP000798046"/>
    </source>
</evidence>
<dbReference type="PANTHER" id="PTHR28055">
    <property type="entry name" value="ALTERED INHERITANCE OF MITOCHONDRIA PROTEIN 41, MITOCHONDRIAL"/>
    <property type="match status" value="1"/>
</dbReference>
<comment type="caution">
    <text evidence="1">The sequence shown here is derived from an EMBL/GenBank/DDBJ whole genome shotgun (WGS) entry which is preliminary data.</text>
</comment>
<reference evidence="1 2" key="1">
    <citation type="journal article" date="2020" name="Microorganisms">
        <title>Description of Three Novel Members in the Family Geobacteraceae, Oryzomonas japonicum gen. nov., sp. nov., Oryzomonas sagensis sp. nov., and Oryzomonas ruber sp. nov.</title>
        <authorList>
            <person name="Xu Z."/>
            <person name="Masuda Y."/>
            <person name="Hayakawa C."/>
            <person name="Ushijima N."/>
            <person name="Kawano K."/>
            <person name="Shiratori Y."/>
            <person name="Senoo K."/>
            <person name="Itoh H."/>
        </authorList>
    </citation>
    <scope>NUCLEOTIDE SEQUENCE [LARGE SCALE GENOMIC DNA]</scope>
    <source>
        <strain evidence="1 2">Red100</strain>
    </source>
</reference>
<accession>A0ABQ6TNF5</accession>
<name>A0ABQ6TNF5_9BACT</name>
<gene>
    <name evidence="1" type="ORF">F6V30_08335</name>
</gene>
<dbReference type="InterPro" id="IPR023168">
    <property type="entry name" value="GatB_Yqey_C_2"/>
</dbReference>
<dbReference type="RefSeq" id="WP_151156532.1">
    <property type="nucleotide sequence ID" value="NZ_VZRA01000002.1"/>
</dbReference>
<keyword evidence="2" id="KW-1185">Reference proteome</keyword>
<protein>
    <submittedName>
        <fullName evidence="1">GatB/YqeY domain-containing protein</fullName>
    </submittedName>
</protein>
<sequence length="147" mass="16317">MTLKEQLDTAMKQAMKARDDLRLSAVRMVRSTVKNREIEQQRELDDQGVIEVISSMVKQRRESIRLYGEGNRPDLVAKEEAELAVLLGFLPAQLTGDEIAELVAKVIGETEAHGIKDMGRVMKALTPLTAGRADGKTVSDTVRRLLS</sequence>
<dbReference type="Proteomes" id="UP000798046">
    <property type="component" value="Unassembled WGS sequence"/>
</dbReference>
<dbReference type="SUPFAM" id="SSF89095">
    <property type="entry name" value="GatB/YqeY motif"/>
    <property type="match status" value="1"/>
</dbReference>
<evidence type="ECO:0000313" key="1">
    <source>
        <dbReference type="EMBL" id="KAB0670159.1"/>
    </source>
</evidence>
<proteinExistence type="predicted"/>
<dbReference type="InterPro" id="IPR042184">
    <property type="entry name" value="YqeY/Aim41_N"/>
</dbReference>
<organism evidence="1 2">
    <name type="scientific">Oryzomonas sagensis</name>
    <dbReference type="NCBI Taxonomy" id="2603857"/>
    <lineage>
        <taxon>Bacteria</taxon>
        <taxon>Pseudomonadati</taxon>
        <taxon>Thermodesulfobacteriota</taxon>
        <taxon>Desulfuromonadia</taxon>
        <taxon>Geobacterales</taxon>
        <taxon>Geobacteraceae</taxon>
        <taxon>Oryzomonas</taxon>
    </lineage>
</organism>
<dbReference type="InterPro" id="IPR019004">
    <property type="entry name" value="YqeY/Aim41"/>
</dbReference>
<dbReference type="Gene3D" id="1.10.1510.10">
    <property type="entry name" value="Uncharacterised protein YqeY/AIM41 PF09424, N-terminal domain"/>
    <property type="match status" value="1"/>
</dbReference>
<dbReference type="EMBL" id="VZRA01000002">
    <property type="protein sequence ID" value="KAB0670159.1"/>
    <property type="molecule type" value="Genomic_DNA"/>
</dbReference>
<dbReference type="InterPro" id="IPR003789">
    <property type="entry name" value="Asn/Gln_tRNA_amidoTrase-B-like"/>
</dbReference>
<dbReference type="Gene3D" id="1.10.10.410">
    <property type="match status" value="1"/>
</dbReference>